<dbReference type="Gene3D" id="1.10.287.950">
    <property type="entry name" value="Methyl-accepting chemotaxis protein"/>
    <property type="match status" value="1"/>
</dbReference>
<dbReference type="Proteomes" id="UP000078543">
    <property type="component" value="Unassembled WGS sequence"/>
</dbReference>
<dbReference type="GO" id="GO:0007165">
    <property type="term" value="P:signal transduction"/>
    <property type="evidence" value="ECO:0007669"/>
    <property type="project" value="UniProtKB-KW"/>
</dbReference>
<dbReference type="EMBL" id="LWQU01000141">
    <property type="protein sequence ID" value="OAN50109.1"/>
    <property type="molecule type" value="Genomic_DNA"/>
</dbReference>
<evidence type="ECO:0000259" key="6">
    <source>
        <dbReference type="PROSITE" id="PS50885"/>
    </source>
</evidence>
<dbReference type="InterPro" id="IPR004089">
    <property type="entry name" value="MCPsignal_dom"/>
</dbReference>
<dbReference type="PANTHER" id="PTHR32089:SF112">
    <property type="entry name" value="LYSOZYME-LIKE PROTEIN-RELATED"/>
    <property type="match status" value="1"/>
</dbReference>
<organism evidence="7 8">
    <name type="scientific">Magnetospirillum moscoviense</name>
    <dbReference type="NCBI Taxonomy" id="1437059"/>
    <lineage>
        <taxon>Bacteria</taxon>
        <taxon>Pseudomonadati</taxon>
        <taxon>Pseudomonadota</taxon>
        <taxon>Alphaproteobacteria</taxon>
        <taxon>Rhodospirillales</taxon>
        <taxon>Rhodospirillaceae</taxon>
        <taxon>Magnetospirillum</taxon>
    </lineage>
</organism>
<feature type="domain" description="Methyl-accepting transducer" evidence="5">
    <location>
        <begin position="426"/>
        <end position="648"/>
    </location>
</feature>
<evidence type="ECO:0000256" key="3">
    <source>
        <dbReference type="PROSITE-ProRule" id="PRU00284"/>
    </source>
</evidence>
<evidence type="ECO:0000313" key="8">
    <source>
        <dbReference type="Proteomes" id="UP000078543"/>
    </source>
</evidence>
<evidence type="ECO:0000313" key="7">
    <source>
        <dbReference type="EMBL" id="OAN50109.1"/>
    </source>
</evidence>
<feature type="domain" description="HAMP" evidence="6">
    <location>
        <begin position="333"/>
        <end position="386"/>
    </location>
</feature>
<keyword evidence="1 3" id="KW-0807">Transducer</keyword>
<keyword evidence="4" id="KW-1133">Transmembrane helix</keyword>
<dbReference type="Pfam" id="PF00672">
    <property type="entry name" value="HAMP"/>
    <property type="match status" value="1"/>
</dbReference>
<dbReference type="InterPro" id="IPR003660">
    <property type="entry name" value="HAMP_dom"/>
</dbReference>
<dbReference type="AlphaFoldDB" id="A0A178MN62"/>
<keyword evidence="4" id="KW-0812">Transmembrane</keyword>
<dbReference type="InterPro" id="IPR013587">
    <property type="entry name" value="Nitrate/nitrite_sensing"/>
</dbReference>
<dbReference type="Pfam" id="PF00015">
    <property type="entry name" value="MCPsignal"/>
    <property type="match status" value="1"/>
</dbReference>
<accession>A0A178MN62</accession>
<dbReference type="SUPFAM" id="SSF58104">
    <property type="entry name" value="Methyl-accepting chemotaxis protein (MCP) signaling domain"/>
    <property type="match status" value="1"/>
</dbReference>
<gene>
    <name evidence="7" type="ORF">A6A05_02260</name>
</gene>
<comment type="similarity">
    <text evidence="2">Belongs to the methyl-accepting chemotaxis (MCP) protein family.</text>
</comment>
<evidence type="ECO:0000259" key="5">
    <source>
        <dbReference type="PROSITE" id="PS50111"/>
    </source>
</evidence>
<feature type="transmembrane region" description="Helical" evidence="4">
    <location>
        <begin position="310"/>
        <end position="332"/>
    </location>
</feature>
<dbReference type="OrthoDB" id="2489132at2"/>
<dbReference type="STRING" id="1437059.A6A05_02260"/>
<sequence>MLHKLRIGPRIGLAMLVPILGMLWYAGAAVVEKAAFASRMNQLEEVAAIGPVIGAVVHELQKERGTSAGFIGSKGEKFRDRLPEVRKATDARAEGLNDAVKKVAAGPAGAQLADGIAALNSALAQLRDKRAAVDGLSITAVEAADYYSGLIARMLALIERMAAISTDAEVTKASIAYAQMLHGKERAGQERATGSAGFGAKKFEGVILRRFTQLIARQETFFANFAAYATADQKAMLDKVLVDPITKEVDRMRLVAMESAFSGDTGGIEGPVWFDTITKKIDLMKAVEDKVAADLAELAGSVHDRAESSLYATLISTLVLMVAGLGIAWFIATDITRPLAKVITAMNLLSKGGREPVDSDGNRSDEIGDMARAVEVFRQGLIRADDLQRQQEAEQQVKDRRARVIDGILERFNQEVAEVLETMSSSATELDATAQAMSATAEETSNQATVVAAAVEETAVNMRTVAGAAEQLAGSVEDIKRRVGESVTIADTAKSRVQATNHSVQALSTTVSKIGEVIELINAIASQTNLLALNATIEAARAGDAGKGFAVVANEVKSLANQTARATEEIATQIRAVQQETRSAVGAIGEITGIIEEMSTISSGIAESVHLQDTATAEIATNAQQVAQATAEVSSNVMGVNQAADETGKAASDVLETARSVSNRATSLRDQVNVFLTTIRSA</sequence>
<comment type="caution">
    <text evidence="7">The sequence shown here is derived from an EMBL/GenBank/DDBJ whole genome shotgun (WGS) entry which is preliminary data.</text>
</comment>
<dbReference type="GO" id="GO:0016020">
    <property type="term" value="C:membrane"/>
    <property type="evidence" value="ECO:0007669"/>
    <property type="project" value="InterPro"/>
</dbReference>
<dbReference type="Gene3D" id="6.10.340.10">
    <property type="match status" value="1"/>
</dbReference>
<dbReference type="PROSITE" id="PS50885">
    <property type="entry name" value="HAMP"/>
    <property type="match status" value="1"/>
</dbReference>
<keyword evidence="8" id="KW-1185">Reference proteome</keyword>
<evidence type="ECO:0000256" key="1">
    <source>
        <dbReference type="ARBA" id="ARBA00023224"/>
    </source>
</evidence>
<dbReference type="SMART" id="SM00283">
    <property type="entry name" value="MA"/>
    <property type="match status" value="1"/>
</dbReference>
<proteinExistence type="inferred from homology"/>
<protein>
    <submittedName>
        <fullName evidence="7">Chemotaxis protein</fullName>
    </submittedName>
</protein>
<evidence type="ECO:0000256" key="2">
    <source>
        <dbReference type="ARBA" id="ARBA00029447"/>
    </source>
</evidence>
<evidence type="ECO:0000256" key="4">
    <source>
        <dbReference type="SAM" id="Phobius"/>
    </source>
</evidence>
<dbReference type="PROSITE" id="PS50111">
    <property type="entry name" value="CHEMOTAXIS_TRANSDUC_2"/>
    <property type="match status" value="1"/>
</dbReference>
<reference evidence="7 8" key="1">
    <citation type="submission" date="2016-04" db="EMBL/GenBank/DDBJ databases">
        <title>Draft genome sequence of freshwater magnetotactic bacteria Magnetospirillum marisnigri SP-1 and Magnetospirillum moscoviense BB-1.</title>
        <authorList>
            <person name="Koziaeva V."/>
            <person name="Dziuba M.V."/>
            <person name="Ivanov T.M."/>
            <person name="Kuznetsov B."/>
            <person name="Grouzdev D.S."/>
        </authorList>
    </citation>
    <scope>NUCLEOTIDE SEQUENCE [LARGE SCALE GENOMIC DNA]</scope>
    <source>
        <strain evidence="7 8">BB-1</strain>
    </source>
</reference>
<dbReference type="SMART" id="SM00304">
    <property type="entry name" value="HAMP"/>
    <property type="match status" value="1"/>
</dbReference>
<dbReference type="PANTHER" id="PTHR32089">
    <property type="entry name" value="METHYL-ACCEPTING CHEMOTAXIS PROTEIN MCPB"/>
    <property type="match status" value="1"/>
</dbReference>
<name>A0A178MN62_9PROT</name>
<keyword evidence="4" id="KW-0472">Membrane</keyword>
<dbReference type="Pfam" id="PF08376">
    <property type="entry name" value="NIT"/>
    <property type="match status" value="1"/>
</dbReference>